<name>A0A2P5DY97_TREOI</name>
<comment type="caution">
    <text evidence="2">The sequence shown here is derived from an EMBL/GenBank/DDBJ whole genome shotgun (WGS) entry which is preliminary data.</text>
</comment>
<dbReference type="InParanoid" id="A0A2P5DY97"/>
<dbReference type="Proteomes" id="UP000237000">
    <property type="component" value="Unassembled WGS sequence"/>
</dbReference>
<feature type="compositionally biased region" description="Low complexity" evidence="1">
    <location>
        <begin position="114"/>
        <end position="123"/>
    </location>
</feature>
<sequence length="123" mass="13557">MRLRGKTRAAAEEYVTMAKRSVGLREKTTKAIHCLRSLRCGPLGLATKTKSVARWFASFTDRYALFGCRNEEEEQVEGCKWRPGAIGNGGWKLVGEAVGTGTRERWRRGQLDMSSGSIGSSSS</sequence>
<protein>
    <submittedName>
        <fullName evidence="2">Uncharacterized protein</fullName>
    </submittedName>
</protein>
<feature type="region of interest" description="Disordered" evidence="1">
    <location>
        <begin position="104"/>
        <end position="123"/>
    </location>
</feature>
<dbReference type="AlphaFoldDB" id="A0A2P5DY97"/>
<keyword evidence="3" id="KW-1185">Reference proteome</keyword>
<dbReference type="OrthoDB" id="10278939at2759"/>
<gene>
    <name evidence="2" type="ORF">TorRG33x02_238340</name>
</gene>
<evidence type="ECO:0000313" key="3">
    <source>
        <dbReference type="Proteomes" id="UP000237000"/>
    </source>
</evidence>
<organism evidence="2 3">
    <name type="scientific">Trema orientale</name>
    <name type="common">Charcoal tree</name>
    <name type="synonym">Celtis orientalis</name>
    <dbReference type="NCBI Taxonomy" id="63057"/>
    <lineage>
        <taxon>Eukaryota</taxon>
        <taxon>Viridiplantae</taxon>
        <taxon>Streptophyta</taxon>
        <taxon>Embryophyta</taxon>
        <taxon>Tracheophyta</taxon>
        <taxon>Spermatophyta</taxon>
        <taxon>Magnoliopsida</taxon>
        <taxon>eudicotyledons</taxon>
        <taxon>Gunneridae</taxon>
        <taxon>Pentapetalae</taxon>
        <taxon>rosids</taxon>
        <taxon>fabids</taxon>
        <taxon>Rosales</taxon>
        <taxon>Cannabaceae</taxon>
        <taxon>Trema</taxon>
    </lineage>
</organism>
<accession>A0A2P5DY97</accession>
<evidence type="ECO:0000256" key="1">
    <source>
        <dbReference type="SAM" id="MobiDB-lite"/>
    </source>
</evidence>
<reference evidence="3" key="1">
    <citation type="submission" date="2016-06" db="EMBL/GenBank/DDBJ databases">
        <title>Parallel loss of symbiosis genes in relatives of nitrogen-fixing non-legume Parasponia.</title>
        <authorList>
            <person name="Van Velzen R."/>
            <person name="Holmer R."/>
            <person name="Bu F."/>
            <person name="Rutten L."/>
            <person name="Van Zeijl A."/>
            <person name="Liu W."/>
            <person name="Santuari L."/>
            <person name="Cao Q."/>
            <person name="Sharma T."/>
            <person name="Shen D."/>
            <person name="Roswanjaya Y."/>
            <person name="Wardhani T."/>
            <person name="Kalhor M.S."/>
            <person name="Jansen J."/>
            <person name="Van den Hoogen J."/>
            <person name="Gungor B."/>
            <person name="Hartog M."/>
            <person name="Hontelez J."/>
            <person name="Verver J."/>
            <person name="Yang W.-C."/>
            <person name="Schijlen E."/>
            <person name="Repin R."/>
            <person name="Schilthuizen M."/>
            <person name="Schranz E."/>
            <person name="Heidstra R."/>
            <person name="Miyata K."/>
            <person name="Fedorova E."/>
            <person name="Kohlen W."/>
            <person name="Bisseling T."/>
            <person name="Smit S."/>
            <person name="Geurts R."/>
        </authorList>
    </citation>
    <scope>NUCLEOTIDE SEQUENCE [LARGE SCALE GENOMIC DNA]</scope>
    <source>
        <strain evidence="3">cv. RG33-2</strain>
    </source>
</reference>
<evidence type="ECO:0000313" key="2">
    <source>
        <dbReference type="EMBL" id="PON78240.1"/>
    </source>
</evidence>
<proteinExistence type="predicted"/>
<dbReference type="EMBL" id="JXTC01000242">
    <property type="protein sequence ID" value="PON78240.1"/>
    <property type="molecule type" value="Genomic_DNA"/>
</dbReference>